<dbReference type="InterPro" id="IPR051057">
    <property type="entry name" value="PI-PLC_domain"/>
</dbReference>
<feature type="compositionally biased region" description="Low complexity" evidence="1">
    <location>
        <begin position="233"/>
        <end position="247"/>
    </location>
</feature>
<proteinExistence type="predicted"/>
<evidence type="ECO:0000313" key="2">
    <source>
        <dbReference type="EMBL" id="KAF5384873.1"/>
    </source>
</evidence>
<protein>
    <submittedName>
        <fullName evidence="2">Uncharacterized protein</fullName>
    </submittedName>
</protein>
<keyword evidence="3" id="KW-1185">Reference proteome</keyword>
<organism evidence="2 3">
    <name type="scientific">Tricholomella constricta</name>
    <dbReference type="NCBI Taxonomy" id="117010"/>
    <lineage>
        <taxon>Eukaryota</taxon>
        <taxon>Fungi</taxon>
        <taxon>Dikarya</taxon>
        <taxon>Basidiomycota</taxon>
        <taxon>Agaricomycotina</taxon>
        <taxon>Agaricomycetes</taxon>
        <taxon>Agaricomycetidae</taxon>
        <taxon>Agaricales</taxon>
        <taxon>Tricholomatineae</taxon>
        <taxon>Lyophyllaceae</taxon>
        <taxon>Tricholomella</taxon>
    </lineage>
</organism>
<dbReference type="GO" id="GO:0008081">
    <property type="term" value="F:phosphoric diester hydrolase activity"/>
    <property type="evidence" value="ECO:0007669"/>
    <property type="project" value="InterPro"/>
</dbReference>
<evidence type="ECO:0000313" key="3">
    <source>
        <dbReference type="Proteomes" id="UP000565441"/>
    </source>
</evidence>
<dbReference type="AlphaFoldDB" id="A0A8H5HK83"/>
<gene>
    <name evidence="2" type="ORF">D9615_001336</name>
</gene>
<dbReference type="Proteomes" id="UP000565441">
    <property type="component" value="Unassembled WGS sequence"/>
</dbReference>
<comment type="caution">
    <text evidence="2">The sequence shown here is derived from an EMBL/GenBank/DDBJ whole genome shotgun (WGS) entry which is preliminary data.</text>
</comment>
<dbReference type="OrthoDB" id="7984201at2759"/>
<dbReference type="EMBL" id="JAACJP010000004">
    <property type="protein sequence ID" value="KAF5384873.1"/>
    <property type="molecule type" value="Genomic_DNA"/>
</dbReference>
<dbReference type="PANTHER" id="PTHR13593">
    <property type="match status" value="1"/>
</dbReference>
<dbReference type="Pfam" id="PF26146">
    <property type="entry name" value="PI-PLC_X"/>
    <property type="match status" value="1"/>
</dbReference>
<evidence type="ECO:0000256" key="1">
    <source>
        <dbReference type="SAM" id="MobiDB-lite"/>
    </source>
</evidence>
<sequence>MMAEVWKTISRRSKNGWMQILMKARSGSILAFLILTQCGIKVLSLLIVNIDNVPPAQYDTVFKAASVDTLSFAPESSPLQASSWPTLGSMIDSGKRLVTFLDNQADITVVPYLIDEFTNIWETAFNVLDPAQFDCSVNRTKGDTATQMYLINHFLDRLVFGQPVPDVAKANVTNAASGAGSLGAHVETCVAVNTRAPNFLLMDFYEYGSGSVFQVAADINKVTYAPTSPIATPLSTSTGAASPTGSSKDGSGNGALSISSRQHLLQSLVVVASIAFGASAVI</sequence>
<dbReference type="PANTHER" id="PTHR13593:SF140">
    <property type="entry name" value="PLC-LIKE PHOSPHODIESTERASE"/>
    <property type="match status" value="1"/>
</dbReference>
<dbReference type="GO" id="GO:0006629">
    <property type="term" value="P:lipid metabolic process"/>
    <property type="evidence" value="ECO:0007669"/>
    <property type="project" value="InterPro"/>
</dbReference>
<name>A0A8H5HK83_9AGAR</name>
<reference evidence="2 3" key="1">
    <citation type="journal article" date="2020" name="ISME J.">
        <title>Uncovering the hidden diversity of litter-decomposition mechanisms in mushroom-forming fungi.</title>
        <authorList>
            <person name="Floudas D."/>
            <person name="Bentzer J."/>
            <person name="Ahren D."/>
            <person name="Johansson T."/>
            <person name="Persson P."/>
            <person name="Tunlid A."/>
        </authorList>
    </citation>
    <scope>NUCLEOTIDE SEQUENCE [LARGE SCALE GENOMIC DNA]</scope>
    <source>
        <strain evidence="2 3">CBS 661.87</strain>
    </source>
</reference>
<dbReference type="SUPFAM" id="SSF51695">
    <property type="entry name" value="PLC-like phosphodiesterases"/>
    <property type="match status" value="1"/>
</dbReference>
<accession>A0A8H5HK83</accession>
<dbReference type="InterPro" id="IPR017946">
    <property type="entry name" value="PLC-like_Pdiesterase_TIM-brl"/>
</dbReference>
<feature type="region of interest" description="Disordered" evidence="1">
    <location>
        <begin position="233"/>
        <end position="254"/>
    </location>
</feature>